<dbReference type="InterPro" id="IPR029044">
    <property type="entry name" value="Nucleotide-diphossugar_trans"/>
</dbReference>
<evidence type="ECO:0000313" key="10">
    <source>
        <dbReference type="EMBL" id="PKW17208.1"/>
    </source>
</evidence>
<evidence type="ECO:0000256" key="3">
    <source>
        <dbReference type="ARBA" id="ARBA00022723"/>
    </source>
</evidence>
<evidence type="ECO:0000259" key="9">
    <source>
        <dbReference type="Pfam" id="PF12804"/>
    </source>
</evidence>
<reference evidence="10" key="1">
    <citation type="submission" date="2017-12" db="EMBL/GenBank/DDBJ databases">
        <title>Sequencing the genomes of 1000 Actinobacteria strains.</title>
        <authorList>
            <person name="Klenk H.-P."/>
        </authorList>
    </citation>
    <scope>NUCLEOTIDE SEQUENCE [LARGE SCALE GENOMIC DNA]</scope>
    <source>
        <strain evidence="10">DSM 44228</strain>
    </source>
</reference>
<organism evidence="10 11">
    <name type="scientific">Saccharopolyspora spinosa</name>
    <dbReference type="NCBI Taxonomy" id="60894"/>
    <lineage>
        <taxon>Bacteria</taxon>
        <taxon>Bacillati</taxon>
        <taxon>Actinomycetota</taxon>
        <taxon>Actinomycetes</taxon>
        <taxon>Pseudonocardiales</taxon>
        <taxon>Pseudonocardiaceae</taxon>
        <taxon>Saccharopolyspora</taxon>
    </lineage>
</organism>
<comment type="caution">
    <text evidence="10">The sequence shown here is derived from an EMBL/GenBank/DDBJ whole genome shotgun (WGS) entry which is preliminary data.</text>
</comment>
<keyword evidence="6" id="KW-0342">GTP-binding</keyword>
<dbReference type="GO" id="GO:0005525">
    <property type="term" value="F:GTP binding"/>
    <property type="evidence" value="ECO:0007669"/>
    <property type="project" value="UniProtKB-KW"/>
</dbReference>
<dbReference type="Pfam" id="PF12804">
    <property type="entry name" value="NTP_transf_3"/>
    <property type="match status" value="1"/>
</dbReference>
<dbReference type="Gene3D" id="3.90.550.10">
    <property type="entry name" value="Spore Coat Polysaccharide Biosynthesis Protein SpsA, Chain A"/>
    <property type="match status" value="1"/>
</dbReference>
<evidence type="ECO:0000256" key="7">
    <source>
        <dbReference type="ARBA" id="ARBA00023150"/>
    </source>
</evidence>
<dbReference type="AlphaFoldDB" id="A0A2N3Y2R2"/>
<dbReference type="InterPro" id="IPR013482">
    <property type="entry name" value="Molybde_CF_guanTrfase"/>
</dbReference>
<dbReference type="CDD" id="cd02503">
    <property type="entry name" value="MobA"/>
    <property type="match status" value="1"/>
</dbReference>
<dbReference type="GO" id="GO:0006777">
    <property type="term" value="P:Mo-molybdopterin cofactor biosynthetic process"/>
    <property type="evidence" value="ECO:0007669"/>
    <property type="project" value="UniProtKB-KW"/>
</dbReference>
<evidence type="ECO:0000313" key="11">
    <source>
        <dbReference type="Proteomes" id="UP000233786"/>
    </source>
</evidence>
<feature type="compositionally biased region" description="Basic and acidic residues" evidence="8">
    <location>
        <begin position="182"/>
        <end position="194"/>
    </location>
</feature>
<evidence type="ECO:0000256" key="6">
    <source>
        <dbReference type="ARBA" id="ARBA00023134"/>
    </source>
</evidence>
<keyword evidence="5" id="KW-0460">Magnesium</keyword>
<dbReference type="PANTHER" id="PTHR19136:SF81">
    <property type="entry name" value="MOLYBDENUM COFACTOR GUANYLYLTRANSFERASE"/>
    <property type="match status" value="1"/>
</dbReference>
<dbReference type="SUPFAM" id="SSF53448">
    <property type="entry name" value="Nucleotide-diphospho-sugar transferases"/>
    <property type="match status" value="1"/>
</dbReference>
<feature type="region of interest" description="Disordered" evidence="8">
    <location>
        <begin position="170"/>
        <end position="194"/>
    </location>
</feature>
<keyword evidence="1" id="KW-0963">Cytoplasm</keyword>
<keyword evidence="11" id="KW-1185">Reference proteome</keyword>
<dbReference type="STRING" id="994479.GCA_000194155_01285"/>
<keyword evidence="4" id="KW-0547">Nucleotide-binding</keyword>
<gene>
    <name evidence="10" type="ORF">A8926_5143</name>
</gene>
<dbReference type="GO" id="GO:0016779">
    <property type="term" value="F:nucleotidyltransferase activity"/>
    <property type="evidence" value="ECO:0007669"/>
    <property type="project" value="TreeGrafter"/>
</dbReference>
<keyword evidence="2" id="KW-0808">Transferase</keyword>
<dbReference type="InterPro" id="IPR025877">
    <property type="entry name" value="MobA-like_NTP_Trfase"/>
</dbReference>
<feature type="domain" description="MobA-like NTP transferase" evidence="9">
    <location>
        <begin position="7"/>
        <end position="160"/>
    </location>
</feature>
<sequence length="194" mass="20048">MAADFAAVVLAGGSARRLGGVDKVLLPVGGRTLLDRTLDAVVDADPVVVVGRPRTTSRPVEWTLEDPPGGGPLAGVHAGLLKVPASMPLVAVLAGDHPHLTAATISRLMQALRADPEASGAVLADDGGNPQWLVGVWRTAAVRVSMPAEIRNRALRSVFAPLAPLRVRASGAEASDVDTPEDLSRARQAREGDG</sequence>
<dbReference type="EMBL" id="PJNB01000001">
    <property type="protein sequence ID" value="PKW17208.1"/>
    <property type="molecule type" value="Genomic_DNA"/>
</dbReference>
<evidence type="ECO:0000256" key="1">
    <source>
        <dbReference type="ARBA" id="ARBA00022490"/>
    </source>
</evidence>
<dbReference type="OrthoDB" id="4735656at2"/>
<evidence type="ECO:0000256" key="2">
    <source>
        <dbReference type="ARBA" id="ARBA00022679"/>
    </source>
</evidence>
<protein>
    <submittedName>
        <fullName evidence="10">Molybdopterin-guanine dinucleotide biosynthesis protein A</fullName>
    </submittedName>
</protein>
<name>A0A2N3Y2R2_SACSN</name>
<evidence type="ECO:0000256" key="5">
    <source>
        <dbReference type="ARBA" id="ARBA00022842"/>
    </source>
</evidence>
<evidence type="ECO:0000256" key="8">
    <source>
        <dbReference type="SAM" id="MobiDB-lite"/>
    </source>
</evidence>
<proteinExistence type="predicted"/>
<dbReference type="Proteomes" id="UP000233786">
    <property type="component" value="Unassembled WGS sequence"/>
</dbReference>
<evidence type="ECO:0000256" key="4">
    <source>
        <dbReference type="ARBA" id="ARBA00022741"/>
    </source>
</evidence>
<dbReference type="GO" id="GO:0046872">
    <property type="term" value="F:metal ion binding"/>
    <property type="evidence" value="ECO:0007669"/>
    <property type="project" value="UniProtKB-KW"/>
</dbReference>
<keyword evidence="7" id="KW-0501">Molybdenum cofactor biosynthesis</keyword>
<dbReference type="PANTHER" id="PTHR19136">
    <property type="entry name" value="MOLYBDENUM COFACTOR GUANYLYLTRANSFERASE"/>
    <property type="match status" value="1"/>
</dbReference>
<accession>A0A2N3Y2R2</accession>
<dbReference type="RefSeq" id="WP_010693030.1">
    <property type="nucleotide sequence ID" value="NZ_CP061007.1"/>
</dbReference>
<keyword evidence="3" id="KW-0479">Metal-binding</keyword>